<protein>
    <submittedName>
        <fullName evidence="2">Uncharacterized protein</fullName>
    </submittedName>
</protein>
<evidence type="ECO:0000256" key="1">
    <source>
        <dbReference type="SAM" id="MobiDB-lite"/>
    </source>
</evidence>
<comment type="caution">
    <text evidence="2">The sequence shown here is derived from an EMBL/GenBank/DDBJ whole genome shotgun (WGS) entry which is preliminary data.</text>
</comment>
<reference evidence="2 3" key="1">
    <citation type="journal article" date="2019" name="Sci. Data">
        <title>Hybrid genome assembly and annotation of Danionella translucida.</title>
        <authorList>
            <person name="Kadobianskyi M."/>
            <person name="Schulze L."/>
            <person name="Schuelke M."/>
            <person name="Judkewitz B."/>
        </authorList>
    </citation>
    <scope>NUCLEOTIDE SEQUENCE [LARGE SCALE GENOMIC DNA]</scope>
    <source>
        <strain evidence="2 3">Bolton</strain>
    </source>
</reference>
<dbReference type="Proteomes" id="UP000316079">
    <property type="component" value="Unassembled WGS sequence"/>
</dbReference>
<feature type="compositionally biased region" description="Basic and acidic residues" evidence="1">
    <location>
        <begin position="59"/>
        <end position="69"/>
    </location>
</feature>
<sequence>MEVNLSKPLNLQLFSVRVDFKLPNRPQAVYDGTSKQKYLKSTVIYERRARISLSRLAHPQRERERESEPHPGSVRFPIISSRSGSAEDESETSSDPGASQQRHQSSTKYRLHILHVEELLEAPLRGGERDRRGLPACSGDFIFYTSTDHFSALKCFAHGNRSDSLIQSRITRFMSEFVMSALEMGFTAEWHTVDAVLPPLLLQPEADLRSEGHQRHHTSPVTHSVLEDNARKRAQNFQRVRLRIQIQPPQHP</sequence>
<gene>
    <name evidence="2" type="ORF">DNTS_009888</name>
</gene>
<accession>A0A553NJQ0</accession>
<dbReference type="EMBL" id="SRMA01026900">
    <property type="protein sequence ID" value="TRY65665.1"/>
    <property type="molecule type" value="Genomic_DNA"/>
</dbReference>
<feature type="region of interest" description="Disordered" evidence="1">
    <location>
        <begin position="55"/>
        <end position="107"/>
    </location>
</feature>
<name>A0A553NJQ0_9TELE</name>
<keyword evidence="3" id="KW-1185">Reference proteome</keyword>
<dbReference type="AlphaFoldDB" id="A0A553NJQ0"/>
<evidence type="ECO:0000313" key="3">
    <source>
        <dbReference type="Proteomes" id="UP000316079"/>
    </source>
</evidence>
<evidence type="ECO:0000313" key="2">
    <source>
        <dbReference type="EMBL" id="TRY65665.1"/>
    </source>
</evidence>
<proteinExistence type="predicted"/>
<organism evidence="2 3">
    <name type="scientific">Danionella cerebrum</name>
    <dbReference type="NCBI Taxonomy" id="2873325"/>
    <lineage>
        <taxon>Eukaryota</taxon>
        <taxon>Metazoa</taxon>
        <taxon>Chordata</taxon>
        <taxon>Craniata</taxon>
        <taxon>Vertebrata</taxon>
        <taxon>Euteleostomi</taxon>
        <taxon>Actinopterygii</taxon>
        <taxon>Neopterygii</taxon>
        <taxon>Teleostei</taxon>
        <taxon>Ostariophysi</taxon>
        <taxon>Cypriniformes</taxon>
        <taxon>Danionidae</taxon>
        <taxon>Danioninae</taxon>
        <taxon>Danionella</taxon>
    </lineage>
</organism>
<feature type="compositionally biased region" description="Polar residues" evidence="1">
    <location>
        <begin position="93"/>
        <end position="107"/>
    </location>
</feature>